<feature type="domain" description="DNA mismatch repair proteins mutS family" evidence="8">
    <location>
        <begin position="758"/>
        <end position="774"/>
    </location>
</feature>
<dbReference type="InterPro" id="IPR045076">
    <property type="entry name" value="MutS"/>
</dbReference>
<dbReference type="SUPFAM" id="SSF48334">
    <property type="entry name" value="DNA repair protein MutS, domain III"/>
    <property type="match status" value="1"/>
</dbReference>
<dbReference type="SMART" id="SM00534">
    <property type="entry name" value="MUTSac"/>
    <property type="match status" value="1"/>
</dbReference>
<dbReference type="GO" id="GO:0005524">
    <property type="term" value="F:ATP binding"/>
    <property type="evidence" value="ECO:0007669"/>
    <property type="project" value="UniProtKB-KW"/>
</dbReference>
<dbReference type="InterPro" id="IPR027417">
    <property type="entry name" value="P-loop_NTPase"/>
</dbReference>
<dbReference type="GO" id="GO:0005634">
    <property type="term" value="C:nucleus"/>
    <property type="evidence" value="ECO:0007669"/>
    <property type="project" value="TreeGrafter"/>
</dbReference>
<dbReference type="Pfam" id="PF01624">
    <property type="entry name" value="MutS_I"/>
    <property type="match status" value="1"/>
</dbReference>
<evidence type="ECO:0000259" key="8">
    <source>
        <dbReference type="PROSITE" id="PS00486"/>
    </source>
</evidence>
<dbReference type="GO" id="GO:0140664">
    <property type="term" value="F:ATP-dependent DNA damage sensor activity"/>
    <property type="evidence" value="ECO:0007669"/>
    <property type="project" value="InterPro"/>
</dbReference>
<dbReference type="InterPro" id="IPR036678">
    <property type="entry name" value="MutS_con_dom_sf"/>
</dbReference>
<gene>
    <name evidence="9" type="ORF">TD95_002678</name>
</gene>
<dbReference type="Gene3D" id="3.30.420.110">
    <property type="entry name" value="MutS, connector domain"/>
    <property type="match status" value="1"/>
</dbReference>
<dbReference type="Proteomes" id="UP000033483">
    <property type="component" value="Unassembled WGS sequence"/>
</dbReference>
<evidence type="ECO:0000256" key="6">
    <source>
        <dbReference type="ARBA" id="ARBA00023204"/>
    </source>
</evidence>
<evidence type="ECO:0000313" key="9">
    <source>
        <dbReference type="EMBL" id="KKA29438.1"/>
    </source>
</evidence>
<dbReference type="GO" id="GO:0006298">
    <property type="term" value="P:mismatch repair"/>
    <property type="evidence" value="ECO:0007669"/>
    <property type="project" value="InterPro"/>
</dbReference>
<dbReference type="InterPro" id="IPR016151">
    <property type="entry name" value="DNA_mismatch_repair_MutS_N"/>
</dbReference>
<proteinExistence type="inferred from homology"/>
<keyword evidence="3" id="KW-0227">DNA damage</keyword>
<keyword evidence="5" id="KW-0238">DNA-binding</keyword>
<dbReference type="PIRSF" id="PIRSF037677">
    <property type="entry name" value="DNA_mis_repair_Msh6"/>
    <property type="match status" value="1"/>
</dbReference>
<dbReference type="InterPro" id="IPR000432">
    <property type="entry name" value="DNA_mismatch_repair_MutS_C"/>
</dbReference>
<dbReference type="Gene3D" id="1.10.1420.10">
    <property type="match status" value="2"/>
</dbReference>
<evidence type="ECO:0000256" key="4">
    <source>
        <dbReference type="ARBA" id="ARBA00022840"/>
    </source>
</evidence>
<dbReference type="AlphaFoldDB" id="A0A0F4ZHS0"/>
<dbReference type="FunFam" id="3.40.1170.10:FF:000006">
    <property type="entry name" value="DNA mismatch repair protein"/>
    <property type="match status" value="1"/>
</dbReference>
<dbReference type="InterPro" id="IPR007695">
    <property type="entry name" value="DNA_mismatch_repair_MutS-lik_N"/>
</dbReference>
<dbReference type="Gene3D" id="3.40.1170.10">
    <property type="entry name" value="DNA repair protein MutS, domain I"/>
    <property type="match status" value="1"/>
</dbReference>
<evidence type="ECO:0000256" key="5">
    <source>
        <dbReference type="ARBA" id="ARBA00023125"/>
    </source>
</evidence>
<keyword evidence="6" id="KW-0234">DNA repair</keyword>
<dbReference type="OrthoDB" id="121051at2759"/>
<dbReference type="SUPFAM" id="SSF52540">
    <property type="entry name" value="P-loop containing nucleoside triphosphate hydrolases"/>
    <property type="match status" value="1"/>
</dbReference>
<dbReference type="SMART" id="SM00533">
    <property type="entry name" value="MUTSd"/>
    <property type="match status" value="1"/>
</dbReference>
<evidence type="ECO:0000256" key="7">
    <source>
        <dbReference type="ARBA" id="ARBA00029792"/>
    </source>
</evidence>
<dbReference type="EMBL" id="LAEV01000831">
    <property type="protein sequence ID" value="KKA29438.1"/>
    <property type="molecule type" value="Genomic_DNA"/>
</dbReference>
<dbReference type="FunFam" id="1.10.1420.10:FF:000004">
    <property type="entry name" value="DNA mismatch repair protein Msh3"/>
    <property type="match status" value="1"/>
</dbReference>
<dbReference type="InterPro" id="IPR036187">
    <property type="entry name" value="DNA_mismatch_repair_MutS_sf"/>
</dbReference>
<organism evidence="9 10">
    <name type="scientific">Thielaviopsis punctulata</name>
    <dbReference type="NCBI Taxonomy" id="72032"/>
    <lineage>
        <taxon>Eukaryota</taxon>
        <taxon>Fungi</taxon>
        <taxon>Dikarya</taxon>
        <taxon>Ascomycota</taxon>
        <taxon>Pezizomycotina</taxon>
        <taxon>Sordariomycetes</taxon>
        <taxon>Hypocreomycetidae</taxon>
        <taxon>Microascales</taxon>
        <taxon>Ceratocystidaceae</taxon>
        <taxon>Thielaviopsis</taxon>
    </lineage>
</organism>
<dbReference type="PANTHER" id="PTHR11361">
    <property type="entry name" value="DNA MISMATCH REPAIR PROTEIN MUTS FAMILY MEMBER"/>
    <property type="match status" value="1"/>
</dbReference>
<evidence type="ECO:0000256" key="2">
    <source>
        <dbReference type="ARBA" id="ARBA00022741"/>
    </source>
</evidence>
<dbReference type="PANTHER" id="PTHR11361:SF122">
    <property type="entry name" value="DNA MISMATCH REPAIR PROTEIN MSH3"/>
    <property type="match status" value="1"/>
</dbReference>
<reference evidence="9 10" key="1">
    <citation type="submission" date="2015-03" db="EMBL/GenBank/DDBJ databases">
        <authorList>
            <person name="Radwan O."/>
            <person name="Al-Naeli F.A."/>
            <person name="Rendon G.A."/>
            <person name="Fields C."/>
        </authorList>
    </citation>
    <scope>NUCLEOTIDE SEQUENCE [LARGE SCALE GENOMIC DNA]</scope>
    <source>
        <strain evidence="9">CR-DP1</strain>
    </source>
</reference>
<dbReference type="GO" id="GO:0030983">
    <property type="term" value="F:mismatched DNA binding"/>
    <property type="evidence" value="ECO:0007669"/>
    <property type="project" value="InterPro"/>
</dbReference>
<evidence type="ECO:0000256" key="3">
    <source>
        <dbReference type="ARBA" id="ARBA00022763"/>
    </source>
</evidence>
<evidence type="ECO:0000256" key="1">
    <source>
        <dbReference type="ARBA" id="ARBA00007094"/>
    </source>
</evidence>
<keyword evidence="4" id="KW-0067">ATP-binding</keyword>
<comment type="caution">
    <text evidence="9">The sequence shown here is derived from an EMBL/GenBank/DDBJ whole genome shotgun (WGS) entry which is preliminary data.</text>
</comment>
<accession>A0A0F4ZHS0</accession>
<sequence>MDTLLVIEVGYKFQFFGEDARTAAKTLSIMCIPGRLRYDDDPSEAHLDRNKFAKASIPVHRLSVHVKRLIGAGLKVGVVRQVETAALKKAGDNRNAPFERRLTNLYTKGTYVDDLDGLDIAADNTSAVTRTTTSGGYMLCLYETPIGSTLGTDEKVRFGMLAVHPGTGDVMHDVFEDGFLRSELETRLLHISPCEMLLVGPVTRATEKLLRHLSGAANVFGEETRIERVAVDDCAAFVSAAAAHVTQFYTERTALPTTTTTTTTTNPPTSSTLSLDSILQLSPSILACLSAMITHLTEYDLQHVFDLTSNFSSFSQRTHMLLSGTALSSLEIFRNATDGSPHGSLLWAIDKTVTRPGRRLLRKWLGAPLLDSAALAARTDAVAELAANAHSPAVARLDALLASVHGDLERSLLRVYYARCSRREVLVLLQTLQKVALHYPAVATPADTGFTSPLLQRAVLALPGILDSVVAVLDKIDAAAARADDKLNFLREPEHTEAMHSALCGIVGVDAELAEQRAAIARALDYKTPVPFVTVAGIEFLVEVPVSHVRRVPASWLKVSGTKKVARFHTPTVLRLIAERDRHKEALAAACDAAFRALLARMAAHYQPWRAAVCALAQLDCLRSLSRVAALPGYTRAQLLSSGPPQIHIADGRHPVAEHLLSSAYIPFSSTLGGTQAAAQLITGPNMGGKSSYVRTVAQLCILAQIGSFVPARAAALTPLDAVHTRMGARDNLFAGESTFMVEVSETARILRCATPRSLVLLDELGRGTSTHDGAALAHAVLHHVAHETRCLTLFITHYQNLAGVAQMLDGQRVRNVHMRFDAAVDDAGQEHVTFLYEVADGVAHRSYGLNVARLARVPAAVLEVAREKSKELESTVKKRQLAAASKALTALLQGNHDMLQHLVSSIEEL</sequence>
<dbReference type="Pfam" id="PF00488">
    <property type="entry name" value="MutS_V"/>
    <property type="match status" value="1"/>
</dbReference>
<comment type="similarity">
    <text evidence="1">Belongs to the DNA mismatch repair MutS family. MSH3 subfamily.</text>
</comment>
<keyword evidence="10" id="KW-1185">Reference proteome</keyword>
<keyword evidence="2" id="KW-0547">Nucleotide-binding</keyword>
<name>A0A0F4ZHS0_9PEZI</name>
<dbReference type="SUPFAM" id="SSF55271">
    <property type="entry name" value="DNA repair protein MutS, domain I"/>
    <property type="match status" value="1"/>
</dbReference>
<dbReference type="PROSITE" id="PS00486">
    <property type="entry name" value="DNA_MISMATCH_REPAIR_2"/>
    <property type="match status" value="1"/>
</dbReference>
<dbReference type="InterPro" id="IPR017261">
    <property type="entry name" value="DNA_mismatch_repair_MutS/MSH"/>
</dbReference>
<dbReference type="Pfam" id="PF05192">
    <property type="entry name" value="MutS_III"/>
    <property type="match status" value="1"/>
</dbReference>
<dbReference type="Gene3D" id="3.40.50.300">
    <property type="entry name" value="P-loop containing nucleotide triphosphate hydrolases"/>
    <property type="match status" value="1"/>
</dbReference>
<protein>
    <recommendedName>
        <fullName evidence="7">MutS protein homolog 3</fullName>
    </recommendedName>
</protein>
<dbReference type="GO" id="GO:0006312">
    <property type="term" value="P:mitotic recombination"/>
    <property type="evidence" value="ECO:0007669"/>
    <property type="project" value="TreeGrafter"/>
</dbReference>
<dbReference type="InterPro" id="IPR007696">
    <property type="entry name" value="DNA_mismatch_repair_MutS_core"/>
</dbReference>
<evidence type="ECO:0000313" key="10">
    <source>
        <dbReference type="Proteomes" id="UP000033483"/>
    </source>
</evidence>